<sequence length="203" mass="23633">MKRIIFEDAYNFADRVHDDYTLNDYDDVLVVAKYDKAKEVLRELVHYGHDIEFAEFYDSDWNGYDKEFYLYLSDEGISISPAFGFKKDGYSKDTYLIIGADKTYIHEDCNSAIIKYIDCDDIVEFGYQDNEIDNNSGDTTENDCIVDTVSTIIYKTDDGVIHGFSRSWNNTDENANFYHPSVTYFNDNIDELKEIMDLFGIQI</sequence>
<dbReference type="Proteomes" id="UP000652477">
    <property type="component" value="Unassembled WGS sequence"/>
</dbReference>
<reference evidence="1" key="1">
    <citation type="submission" date="2020-08" db="EMBL/GenBank/DDBJ databases">
        <title>Genome public.</title>
        <authorList>
            <person name="Liu C."/>
            <person name="Sun Q."/>
        </authorList>
    </citation>
    <scope>NUCLEOTIDE SEQUENCE</scope>
    <source>
        <strain evidence="1">NSJ-55</strain>
    </source>
</reference>
<comment type="caution">
    <text evidence="1">The sequence shown here is derived from an EMBL/GenBank/DDBJ whole genome shotgun (WGS) entry which is preliminary data.</text>
</comment>
<name>A0A923RRA7_9FIRM</name>
<organism evidence="1 2">
    <name type="scientific">Mediterraneibacter hominis</name>
    <dbReference type="NCBI Taxonomy" id="2763054"/>
    <lineage>
        <taxon>Bacteria</taxon>
        <taxon>Bacillati</taxon>
        <taxon>Bacillota</taxon>
        <taxon>Clostridia</taxon>
        <taxon>Lachnospirales</taxon>
        <taxon>Lachnospiraceae</taxon>
        <taxon>Mediterraneibacter</taxon>
    </lineage>
</organism>
<evidence type="ECO:0000313" key="1">
    <source>
        <dbReference type="EMBL" id="MBC5688202.1"/>
    </source>
</evidence>
<dbReference type="AlphaFoldDB" id="A0A923RRA7"/>
<gene>
    <name evidence="1" type="ORF">H8S37_04565</name>
</gene>
<accession>A0A923RRA7</accession>
<evidence type="ECO:0000313" key="2">
    <source>
        <dbReference type="Proteomes" id="UP000652477"/>
    </source>
</evidence>
<keyword evidence="2" id="KW-1185">Reference proteome</keyword>
<proteinExistence type="predicted"/>
<protein>
    <submittedName>
        <fullName evidence="1">Uncharacterized protein</fullName>
    </submittedName>
</protein>
<dbReference type="EMBL" id="JACOPF010000001">
    <property type="protein sequence ID" value="MBC5688202.1"/>
    <property type="molecule type" value="Genomic_DNA"/>
</dbReference>
<dbReference type="RefSeq" id="WP_186874834.1">
    <property type="nucleotide sequence ID" value="NZ_JACOPF010000001.1"/>
</dbReference>